<dbReference type="AlphaFoldDB" id="A0A2T5FTN1"/>
<gene>
    <name evidence="6" type="ORF">CLG96_17910</name>
</gene>
<evidence type="ECO:0000256" key="2">
    <source>
        <dbReference type="ARBA" id="ARBA00023015"/>
    </source>
</evidence>
<dbReference type="OrthoDB" id="9813056at2"/>
<dbReference type="PANTHER" id="PTHR30537:SF74">
    <property type="entry name" value="HTH-TYPE TRANSCRIPTIONAL REGULATOR TRPI"/>
    <property type="match status" value="1"/>
</dbReference>
<evidence type="ECO:0000313" key="7">
    <source>
        <dbReference type="Proteomes" id="UP000244162"/>
    </source>
</evidence>
<name>A0A2T5FTN1_9SPHN</name>
<keyword evidence="2" id="KW-0805">Transcription regulation</keyword>
<protein>
    <submittedName>
        <fullName evidence="6">LysR family transcriptional regulator</fullName>
    </submittedName>
</protein>
<dbReference type="PRINTS" id="PR00039">
    <property type="entry name" value="HTHLYSR"/>
</dbReference>
<reference evidence="6 7" key="1">
    <citation type="submission" date="2017-09" db="EMBL/GenBank/DDBJ databases">
        <title>Sphingomonas panjinensis sp.nov., isolated from oil-contaminated soil.</title>
        <authorList>
            <person name="Wang L."/>
            <person name="Chen L."/>
        </authorList>
    </citation>
    <scope>NUCLEOTIDE SEQUENCE [LARGE SCALE GENOMIC DNA]</scope>
    <source>
        <strain evidence="6 7">FW-11</strain>
    </source>
</reference>
<dbReference type="Gene3D" id="3.40.190.10">
    <property type="entry name" value="Periplasmic binding protein-like II"/>
    <property type="match status" value="2"/>
</dbReference>
<dbReference type="GO" id="GO:0003700">
    <property type="term" value="F:DNA-binding transcription factor activity"/>
    <property type="evidence" value="ECO:0007669"/>
    <property type="project" value="InterPro"/>
</dbReference>
<accession>A0A2T5FTN1</accession>
<dbReference type="GO" id="GO:0043565">
    <property type="term" value="F:sequence-specific DNA binding"/>
    <property type="evidence" value="ECO:0007669"/>
    <property type="project" value="TreeGrafter"/>
</dbReference>
<keyword evidence="3" id="KW-0238">DNA-binding</keyword>
<dbReference type="SUPFAM" id="SSF46785">
    <property type="entry name" value="Winged helix' DNA-binding domain"/>
    <property type="match status" value="1"/>
</dbReference>
<dbReference type="InterPro" id="IPR005119">
    <property type="entry name" value="LysR_subst-bd"/>
</dbReference>
<organism evidence="6 7">
    <name type="scientific">Sphingomonas oleivorans</name>
    <dbReference type="NCBI Taxonomy" id="1735121"/>
    <lineage>
        <taxon>Bacteria</taxon>
        <taxon>Pseudomonadati</taxon>
        <taxon>Pseudomonadota</taxon>
        <taxon>Alphaproteobacteria</taxon>
        <taxon>Sphingomonadales</taxon>
        <taxon>Sphingomonadaceae</taxon>
        <taxon>Sphingomonas</taxon>
    </lineage>
</organism>
<dbReference type="Pfam" id="PF03466">
    <property type="entry name" value="LysR_substrate"/>
    <property type="match status" value="1"/>
</dbReference>
<dbReference type="InterPro" id="IPR058163">
    <property type="entry name" value="LysR-type_TF_proteobact-type"/>
</dbReference>
<evidence type="ECO:0000256" key="4">
    <source>
        <dbReference type="ARBA" id="ARBA00023163"/>
    </source>
</evidence>
<feature type="domain" description="HTH lysR-type" evidence="5">
    <location>
        <begin position="14"/>
        <end position="71"/>
    </location>
</feature>
<dbReference type="SUPFAM" id="SSF53850">
    <property type="entry name" value="Periplasmic binding protein-like II"/>
    <property type="match status" value="1"/>
</dbReference>
<evidence type="ECO:0000256" key="3">
    <source>
        <dbReference type="ARBA" id="ARBA00023125"/>
    </source>
</evidence>
<dbReference type="GO" id="GO:0006351">
    <property type="term" value="P:DNA-templated transcription"/>
    <property type="evidence" value="ECO:0007669"/>
    <property type="project" value="TreeGrafter"/>
</dbReference>
<sequence length="302" mass="33268">MVRGVHKIGRRSMPPLGGLRCFEAAARHESFSRAAEELNLTHGAVSRAVRAVETELGTKLFDRRSRRVFLNADGERLHKAISQAFDLIGDAAHKIRARTRHTPLLLSCEPTLLMRWLIPRLPSFHAAYPEIPVRLVAGGGPFSFGGGIDLAIRRNDFDWGPAIHAAKLFDEQVGPICSPGRVEAFFERSDHARLRDDAMRLHAATRPDAWSSWAELSASATAGAEPEEHVFEHFYFSLQAAVAGLGVAIGPYQLVRDDIAAGLLVAPMDFVEDGSSYFLLSDHKIEDGTAEARLLDWLRSVA</sequence>
<dbReference type="EMBL" id="NWBU01000018">
    <property type="protein sequence ID" value="PTQ07418.1"/>
    <property type="molecule type" value="Genomic_DNA"/>
</dbReference>
<dbReference type="PROSITE" id="PS50931">
    <property type="entry name" value="HTH_LYSR"/>
    <property type="match status" value="1"/>
</dbReference>
<evidence type="ECO:0000256" key="1">
    <source>
        <dbReference type="ARBA" id="ARBA00009437"/>
    </source>
</evidence>
<keyword evidence="7" id="KW-1185">Reference proteome</keyword>
<evidence type="ECO:0000259" key="5">
    <source>
        <dbReference type="PROSITE" id="PS50931"/>
    </source>
</evidence>
<dbReference type="InterPro" id="IPR036390">
    <property type="entry name" value="WH_DNA-bd_sf"/>
</dbReference>
<dbReference type="Gene3D" id="1.10.10.10">
    <property type="entry name" value="Winged helix-like DNA-binding domain superfamily/Winged helix DNA-binding domain"/>
    <property type="match status" value="1"/>
</dbReference>
<keyword evidence="4" id="KW-0804">Transcription</keyword>
<proteinExistence type="inferred from homology"/>
<comment type="similarity">
    <text evidence="1">Belongs to the LysR transcriptional regulatory family.</text>
</comment>
<dbReference type="Proteomes" id="UP000244162">
    <property type="component" value="Unassembled WGS sequence"/>
</dbReference>
<evidence type="ECO:0000313" key="6">
    <source>
        <dbReference type="EMBL" id="PTQ07418.1"/>
    </source>
</evidence>
<dbReference type="PANTHER" id="PTHR30537">
    <property type="entry name" value="HTH-TYPE TRANSCRIPTIONAL REGULATOR"/>
    <property type="match status" value="1"/>
</dbReference>
<dbReference type="InterPro" id="IPR036388">
    <property type="entry name" value="WH-like_DNA-bd_sf"/>
</dbReference>
<comment type="caution">
    <text evidence="6">The sequence shown here is derived from an EMBL/GenBank/DDBJ whole genome shotgun (WGS) entry which is preliminary data.</text>
</comment>
<dbReference type="InterPro" id="IPR000847">
    <property type="entry name" value="LysR_HTH_N"/>
</dbReference>
<dbReference type="Pfam" id="PF00126">
    <property type="entry name" value="HTH_1"/>
    <property type="match status" value="1"/>
</dbReference>